<protein>
    <recommendedName>
        <fullName evidence="7">Cytochrome c domain-containing protein</fullName>
    </recommendedName>
</protein>
<evidence type="ECO:0000313" key="6">
    <source>
        <dbReference type="Proteomes" id="UP000317648"/>
    </source>
</evidence>
<dbReference type="InterPro" id="IPR013042">
    <property type="entry name" value="DUF1592"/>
</dbReference>
<evidence type="ECO:0008006" key="7">
    <source>
        <dbReference type="Google" id="ProtNLM"/>
    </source>
</evidence>
<evidence type="ECO:0000259" key="1">
    <source>
        <dbReference type="Pfam" id="PF07624"/>
    </source>
</evidence>
<dbReference type="AlphaFoldDB" id="A0A518DLI4"/>
<feature type="domain" description="DUF1585" evidence="1">
    <location>
        <begin position="562"/>
        <end position="631"/>
    </location>
</feature>
<name>A0A518DLI4_9BACT</name>
<dbReference type="Pfam" id="PF07631">
    <property type="entry name" value="PSD4"/>
    <property type="match status" value="1"/>
</dbReference>
<dbReference type="InterPro" id="IPR011478">
    <property type="entry name" value="DUF1585"/>
</dbReference>
<dbReference type="KEGG" id="lcre:Pla8534_04330"/>
<dbReference type="Pfam" id="PF07627">
    <property type="entry name" value="PSCyt3"/>
    <property type="match status" value="1"/>
</dbReference>
<evidence type="ECO:0000259" key="3">
    <source>
        <dbReference type="Pfam" id="PF07631"/>
    </source>
</evidence>
<accession>A0A518DLI4</accession>
<sequence>MLGVLSVLATAELARAEDAGNQPAIGPFVRQFCADCHSQDSPKGDLSLAGASQFRDRETAIWSRVREKIQLGEMPPADADQPSLADRQAIVDWLGSELRRSGAVVEDKLDLPNYGNYTDHAALFDQPATLAPATKTRLWRLRPSAYKVPGVQPFSLTPGQQVRDYSVLYAVDESSAEIVLRNAQQFVDGQTTVELQAGKIVPASNRTEKAFLPLLDPAAPPSADQLAEAIRFQFQKILQRAPTDDELQRTQKLMDLVARDVNYLAGLRAALTVPLLKPEAVYRLELGAGPLDEHGRRRLTQQEIAMAISYALTEDRPHRYNLFPLEQAAAAGNLATREQTAEAVRQLLELPLDKTPRVLGFFDEYFDYEKAEGVFKEKSSFAGNLVADTRALIRHLVEQDQNVLKELLTTRLAVIRREDLAAIYGLSPDYKKRDGDLVELPAEMRAGILTQPSWLIAWSGNFDNDPVRRGKWIRERLLGGTVSDLPISVDAVVPEDPHQTLRQRYEVTQAAYCWKCHQQMNPLGMPFEAYDHMGRFRTKELEQPVDTHGAVTNTRLPQLDGEVSGPIDLMHRLAASERVQQVFVRHAFRYFLGRNETLRDAQTLQEASRAYSQSGGSMKALVVSLLSSDSFLYRINPEIDALSSPPRRRTDAGQSSFTP</sequence>
<reference evidence="5 6" key="1">
    <citation type="submission" date="2019-02" db="EMBL/GenBank/DDBJ databases">
        <title>Deep-cultivation of Planctomycetes and their phenomic and genomic characterization uncovers novel biology.</title>
        <authorList>
            <person name="Wiegand S."/>
            <person name="Jogler M."/>
            <person name="Boedeker C."/>
            <person name="Pinto D."/>
            <person name="Vollmers J."/>
            <person name="Rivas-Marin E."/>
            <person name="Kohn T."/>
            <person name="Peeters S.H."/>
            <person name="Heuer A."/>
            <person name="Rast P."/>
            <person name="Oberbeckmann S."/>
            <person name="Bunk B."/>
            <person name="Jeske O."/>
            <person name="Meyerdierks A."/>
            <person name="Storesund J.E."/>
            <person name="Kallscheuer N."/>
            <person name="Luecker S."/>
            <person name="Lage O.M."/>
            <person name="Pohl T."/>
            <person name="Merkel B.J."/>
            <person name="Hornburger P."/>
            <person name="Mueller R.-W."/>
            <person name="Bruemmer F."/>
            <person name="Labrenz M."/>
            <person name="Spormann A.M."/>
            <person name="Op den Camp H."/>
            <person name="Overmann J."/>
            <person name="Amann R."/>
            <person name="Jetten M.S.M."/>
            <person name="Mascher T."/>
            <person name="Medema M.H."/>
            <person name="Devos D.P."/>
            <person name="Kaster A.-K."/>
            <person name="Ovreas L."/>
            <person name="Rohde M."/>
            <person name="Galperin M.Y."/>
            <person name="Jogler C."/>
        </authorList>
    </citation>
    <scope>NUCLEOTIDE SEQUENCE [LARGE SCALE GENOMIC DNA]</scope>
    <source>
        <strain evidence="5 6">Pla85_3_4</strain>
    </source>
</reference>
<evidence type="ECO:0000259" key="2">
    <source>
        <dbReference type="Pfam" id="PF07627"/>
    </source>
</evidence>
<feature type="domain" description="DUF1592" evidence="3">
    <location>
        <begin position="299"/>
        <end position="426"/>
    </location>
</feature>
<evidence type="ECO:0000259" key="4">
    <source>
        <dbReference type="Pfam" id="PF07635"/>
    </source>
</evidence>
<feature type="domain" description="Cytochrome C Planctomycete-type" evidence="4">
    <location>
        <begin position="33"/>
        <end position="78"/>
    </location>
</feature>
<feature type="domain" description="DUF1588" evidence="2">
    <location>
        <begin position="445"/>
        <end position="540"/>
    </location>
</feature>
<dbReference type="EMBL" id="CP036433">
    <property type="protein sequence ID" value="QDU92685.1"/>
    <property type="molecule type" value="Genomic_DNA"/>
</dbReference>
<dbReference type="InterPro" id="IPR013039">
    <property type="entry name" value="DUF1588"/>
</dbReference>
<dbReference type="Pfam" id="PF07635">
    <property type="entry name" value="PSCyt1"/>
    <property type="match status" value="1"/>
</dbReference>
<dbReference type="InterPro" id="IPR011429">
    <property type="entry name" value="Cyt_c_Planctomycete-type"/>
</dbReference>
<keyword evidence="6" id="KW-1185">Reference proteome</keyword>
<evidence type="ECO:0000313" key="5">
    <source>
        <dbReference type="EMBL" id="QDU92685.1"/>
    </source>
</evidence>
<gene>
    <name evidence="5" type="ORF">Pla8534_04330</name>
</gene>
<dbReference type="Pfam" id="PF07624">
    <property type="entry name" value="PSD2"/>
    <property type="match status" value="1"/>
</dbReference>
<organism evidence="5 6">
    <name type="scientific">Lignipirellula cremea</name>
    <dbReference type="NCBI Taxonomy" id="2528010"/>
    <lineage>
        <taxon>Bacteria</taxon>
        <taxon>Pseudomonadati</taxon>
        <taxon>Planctomycetota</taxon>
        <taxon>Planctomycetia</taxon>
        <taxon>Pirellulales</taxon>
        <taxon>Pirellulaceae</taxon>
        <taxon>Lignipirellula</taxon>
    </lineage>
</organism>
<dbReference type="Proteomes" id="UP000317648">
    <property type="component" value="Chromosome"/>
</dbReference>
<proteinExistence type="predicted"/>